<dbReference type="Proteomes" id="UP001245370">
    <property type="component" value="Unassembled WGS sequence"/>
</dbReference>
<dbReference type="RefSeq" id="WP_281808475.1">
    <property type="nucleotide sequence ID" value="NZ_BSDO01000005.1"/>
</dbReference>
<organism evidence="1 3">
    <name type="scientific">Xanthobacter flavus</name>
    <dbReference type="NCBI Taxonomy" id="281"/>
    <lineage>
        <taxon>Bacteria</taxon>
        <taxon>Pseudomonadati</taxon>
        <taxon>Pseudomonadota</taxon>
        <taxon>Alphaproteobacteria</taxon>
        <taxon>Hyphomicrobiales</taxon>
        <taxon>Xanthobacteraceae</taxon>
        <taxon>Xanthobacter</taxon>
    </lineage>
</organism>
<dbReference type="EMBL" id="BSDO01000005">
    <property type="protein sequence ID" value="GLI23628.1"/>
    <property type="molecule type" value="Genomic_DNA"/>
</dbReference>
<proteinExistence type="predicted"/>
<dbReference type="GeneID" id="95764084"/>
<gene>
    <name evidence="2" type="ORF">GGQ86_003637</name>
    <name evidence="1" type="ORF">XFLAVUS301_33020</name>
</gene>
<reference evidence="2 4" key="2">
    <citation type="submission" date="2023-07" db="EMBL/GenBank/DDBJ databases">
        <title>Genomic Encyclopedia of Type Strains, Phase IV (KMG-IV): sequencing the most valuable type-strain genomes for metagenomic binning, comparative biology and taxonomic classification.</title>
        <authorList>
            <person name="Goeker M."/>
        </authorList>
    </citation>
    <scope>NUCLEOTIDE SEQUENCE [LARGE SCALE GENOMIC DNA]</scope>
    <source>
        <strain evidence="2 4">DSM 338</strain>
    </source>
</reference>
<evidence type="ECO:0000313" key="4">
    <source>
        <dbReference type="Proteomes" id="UP001245370"/>
    </source>
</evidence>
<protein>
    <submittedName>
        <fullName evidence="1">Uncharacterized protein</fullName>
    </submittedName>
</protein>
<keyword evidence="4" id="KW-1185">Reference proteome</keyword>
<evidence type="ECO:0000313" key="1">
    <source>
        <dbReference type="EMBL" id="GLI23628.1"/>
    </source>
</evidence>
<dbReference type="EMBL" id="JAVDPY010000006">
    <property type="protein sequence ID" value="MDR6335147.1"/>
    <property type="molecule type" value="Genomic_DNA"/>
</dbReference>
<accession>A0A9W6FN53</accession>
<name>A0A9W6FN53_XANFL</name>
<dbReference type="AlphaFoldDB" id="A0A9W6FN53"/>
<dbReference type="Proteomes" id="UP001144397">
    <property type="component" value="Unassembled WGS sequence"/>
</dbReference>
<sequence length="61" mass="6837">MDFKAIRDTRTGAWVFAAFDADRRKRGPRGAVPDAHEAEVLMVNCDMAFANACADFRDDED</sequence>
<reference evidence="1" key="1">
    <citation type="submission" date="2022-12" db="EMBL/GenBank/DDBJ databases">
        <title>Reference genome sequencing for broad-spectrum identification of bacterial and archaeal isolates by mass spectrometry.</title>
        <authorList>
            <person name="Sekiguchi Y."/>
            <person name="Tourlousse D.M."/>
        </authorList>
    </citation>
    <scope>NUCLEOTIDE SEQUENCE</scope>
    <source>
        <strain evidence="1">301</strain>
    </source>
</reference>
<comment type="caution">
    <text evidence="1">The sequence shown here is derived from an EMBL/GenBank/DDBJ whole genome shotgun (WGS) entry which is preliminary data.</text>
</comment>
<evidence type="ECO:0000313" key="3">
    <source>
        <dbReference type="Proteomes" id="UP001144397"/>
    </source>
</evidence>
<evidence type="ECO:0000313" key="2">
    <source>
        <dbReference type="EMBL" id="MDR6335147.1"/>
    </source>
</evidence>